<dbReference type="InterPro" id="IPR036390">
    <property type="entry name" value="WH_DNA-bd_sf"/>
</dbReference>
<reference evidence="6 7" key="1">
    <citation type="submission" date="2017-03" db="EMBL/GenBank/DDBJ databases">
        <title>Foreign affairs: Plasmid Transfer between Roseobacters and Rhizobia.</title>
        <authorList>
            <person name="Bartling P."/>
            <person name="Bunk B."/>
            <person name="Overmann J."/>
            <person name="Brinkmann H."/>
            <person name="Petersen J."/>
        </authorList>
    </citation>
    <scope>NUCLEOTIDE SEQUENCE [LARGE SCALE GENOMIC DNA]</scope>
    <source>
        <strain evidence="6 7">MACL11</strain>
        <plasmid evidence="7">Plasmid pmm593</plasmid>
    </source>
</reference>
<dbReference type="Pfam" id="PF07702">
    <property type="entry name" value="UTRA"/>
    <property type="match status" value="1"/>
</dbReference>
<geneLocation type="plasmid" evidence="7">
    <name>pmm593</name>
</geneLocation>
<keyword evidence="6" id="KW-0614">Plasmid</keyword>
<evidence type="ECO:0000313" key="6">
    <source>
        <dbReference type="EMBL" id="AQZ53870.1"/>
    </source>
</evidence>
<proteinExistence type="predicted"/>
<dbReference type="GO" id="GO:0045892">
    <property type="term" value="P:negative regulation of DNA-templated transcription"/>
    <property type="evidence" value="ECO:0007669"/>
    <property type="project" value="UniProtKB-UniRule"/>
</dbReference>
<protein>
    <recommendedName>
        <fullName evidence="4">Histidine utilization repressor</fullName>
    </recommendedName>
</protein>
<evidence type="ECO:0000256" key="2">
    <source>
        <dbReference type="ARBA" id="ARBA00023125"/>
    </source>
</evidence>
<dbReference type="Gene3D" id="3.40.1410.10">
    <property type="entry name" value="Chorismate lyase-like"/>
    <property type="match status" value="1"/>
</dbReference>
<dbReference type="GO" id="GO:0006547">
    <property type="term" value="P:L-histidine metabolic process"/>
    <property type="evidence" value="ECO:0007669"/>
    <property type="project" value="UniProtKB-UniRule"/>
</dbReference>
<keyword evidence="7" id="KW-1185">Reference proteome</keyword>
<evidence type="ECO:0000256" key="1">
    <source>
        <dbReference type="ARBA" id="ARBA00023015"/>
    </source>
</evidence>
<dbReference type="InterPro" id="IPR010248">
    <property type="entry name" value="His_ut_repres"/>
</dbReference>
<accession>A0A1U9Z8B8</accession>
<dbReference type="CDD" id="cd07377">
    <property type="entry name" value="WHTH_GntR"/>
    <property type="match status" value="1"/>
</dbReference>
<dbReference type="EMBL" id="CP020331">
    <property type="protein sequence ID" value="AQZ53870.1"/>
    <property type="molecule type" value="Genomic_DNA"/>
</dbReference>
<dbReference type="Gene3D" id="1.10.10.10">
    <property type="entry name" value="Winged helix-like DNA-binding domain superfamily/Winged helix DNA-binding domain"/>
    <property type="match status" value="1"/>
</dbReference>
<dbReference type="SUPFAM" id="SSF64288">
    <property type="entry name" value="Chorismate lyase-like"/>
    <property type="match status" value="1"/>
</dbReference>
<dbReference type="InterPro" id="IPR050679">
    <property type="entry name" value="Bact_HTH_transcr_reg"/>
</dbReference>
<evidence type="ECO:0000256" key="4">
    <source>
        <dbReference type="NCBIfam" id="TIGR02018"/>
    </source>
</evidence>
<sequence>MQNPPLPRYEALKGFICGKIDNGEWKPDDRIPSETVLAEDFGVSRMTANRAIRELTAEGRLMRIAGVGTFVLAPKVRGTILEIRSISDEIAARGHTHSSRLIYLGKIRASSRIAGVLEVAEGASVFNVVIVHMENGEPVQLETRYVNPLAAPDFLELDFSARTPSDYLLGRLPVAEIEQTIEARLPTPDEAEHLHMDLSEPCLVLDRRSRSGRLVVTYVKLVHPGRRVTLGGLTVGGAQDKPMTGETTLRERAV</sequence>
<feature type="domain" description="HTH gntR-type" evidence="5">
    <location>
        <begin position="6"/>
        <end position="74"/>
    </location>
</feature>
<dbReference type="Pfam" id="PF00392">
    <property type="entry name" value="GntR"/>
    <property type="match status" value="1"/>
</dbReference>
<dbReference type="InterPro" id="IPR011663">
    <property type="entry name" value="UTRA"/>
</dbReference>
<keyword evidence="3" id="KW-0804">Transcription</keyword>
<dbReference type="SUPFAM" id="SSF46785">
    <property type="entry name" value="Winged helix' DNA-binding domain"/>
    <property type="match status" value="1"/>
</dbReference>
<dbReference type="OrthoDB" id="9808698at2"/>
<name>A0A1U9Z8B8_9HYPH</name>
<evidence type="ECO:0000313" key="7">
    <source>
        <dbReference type="Proteomes" id="UP000191135"/>
    </source>
</evidence>
<keyword evidence="1" id="KW-0805">Transcription regulation</keyword>
<dbReference type="FunFam" id="1.10.10.10:FF:000079">
    <property type="entry name" value="GntR family transcriptional regulator"/>
    <property type="match status" value="1"/>
</dbReference>
<dbReference type="SMART" id="SM00345">
    <property type="entry name" value="HTH_GNTR"/>
    <property type="match status" value="1"/>
</dbReference>
<dbReference type="Proteomes" id="UP000191135">
    <property type="component" value="Plasmid pMM593"/>
</dbReference>
<dbReference type="InterPro" id="IPR036388">
    <property type="entry name" value="WH-like_DNA-bd_sf"/>
</dbReference>
<dbReference type="PRINTS" id="PR00035">
    <property type="entry name" value="HTHGNTR"/>
</dbReference>
<dbReference type="NCBIfam" id="TIGR02018">
    <property type="entry name" value="his_ut_repres"/>
    <property type="match status" value="1"/>
</dbReference>
<keyword evidence="2" id="KW-0238">DNA-binding</keyword>
<dbReference type="AlphaFoldDB" id="A0A1U9Z8B8"/>
<dbReference type="GO" id="GO:0003677">
    <property type="term" value="F:DNA binding"/>
    <property type="evidence" value="ECO:0007669"/>
    <property type="project" value="UniProtKB-UniRule"/>
</dbReference>
<dbReference type="PROSITE" id="PS50949">
    <property type="entry name" value="HTH_GNTR"/>
    <property type="match status" value="1"/>
</dbReference>
<dbReference type="SMART" id="SM00866">
    <property type="entry name" value="UTRA"/>
    <property type="match status" value="1"/>
</dbReference>
<dbReference type="eggNOG" id="COG2188">
    <property type="taxonomic scope" value="Bacteria"/>
</dbReference>
<dbReference type="PANTHER" id="PTHR44846:SF16">
    <property type="entry name" value="TRANSCRIPTIONAL REGULATOR PHNF-RELATED"/>
    <property type="match status" value="1"/>
</dbReference>
<dbReference type="GO" id="GO:0003700">
    <property type="term" value="F:DNA-binding transcription factor activity"/>
    <property type="evidence" value="ECO:0007669"/>
    <property type="project" value="UniProtKB-UniRule"/>
</dbReference>
<dbReference type="KEGG" id="mmed:Mame_04578"/>
<gene>
    <name evidence="6" type="primary">dasR</name>
    <name evidence="6" type="ORF">Mame_04578</name>
</gene>
<evidence type="ECO:0000259" key="5">
    <source>
        <dbReference type="PROSITE" id="PS50949"/>
    </source>
</evidence>
<organism evidence="6 7">
    <name type="scientific">Martelella mediterranea DSM 17316</name>
    <dbReference type="NCBI Taxonomy" id="1122214"/>
    <lineage>
        <taxon>Bacteria</taxon>
        <taxon>Pseudomonadati</taxon>
        <taxon>Pseudomonadota</taxon>
        <taxon>Alphaproteobacteria</taxon>
        <taxon>Hyphomicrobiales</taxon>
        <taxon>Aurantimonadaceae</taxon>
        <taxon>Martelella</taxon>
    </lineage>
</organism>
<dbReference type="InterPro" id="IPR028978">
    <property type="entry name" value="Chorismate_lyase_/UTRA_dom_sf"/>
</dbReference>
<evidence type="ECO:0000256" key="3">
    <source>
        <dbReference type="ARBA" id="ARBA00023163"/>
    </source>
</evidence>
<dbReference type="InterPro" id="IPR000524">
    <property type="entry name" value="Tscrpt_reg_HTH_GntR"/>
</dbReference>
<dbReference type="PANTHER" id="PTHR44846">
    <property type="entry name" value="MANNOSYL-D-GLYCERATE TRANSPORT/METABOLISM SYSTEM REPRESSOR MNGR-RELATED"/>
    <property type="match status" value="1"/>
</dbReference>